<dbReference type="Pfam" id="PF22725">
    <property type="entry name" value="GFO_IDH_MocA_C3"/>
    <property type="match status" value="1"/>
</dbReference>
<keyword evidence="1 5" id="KW-0560">Oxidoreductase</keyword>
<dbReference type="KEGG" id="pcor:KS4_25350"/>
<feature type="region of interest" description="Disordered" evidence="2">
    <location>
        <begin position="343"/>
        <end position="367"/>
    </location>
</feature>
<dbReference type="Gene3D" id="3.30.360.10">
    <property type="entry name" value="Dihydrodipicolinate Reductase, domain 2"/>
    <property type="match status" value="1"/>
</dbReference>
<dbReference type="GO" id="GO:0047061">
    <property type="term" value="F:glucose-fructose oxidoreductase activity"/>
    <property type="evidence" value="ECO:0007669"/>
    <property type="project" value="UniProtKB-EC"/>
</dbReference>
<evidence type="ECO:0000313" key="6">
    <source>
        <dbReference type="Proteomes" id="UP000317369"/>
    </source>
</evidence>
<protein>
    <submittedName>
        <fullName evidence="5">Glucose--fructose oxidoreductase</fullName>
        <ecNumber evidence="5">1.1.99.28</ecNumber>
    </submittedName>
</protein>
<dbReference type="InterPro" id="IPR036291">
    <property type="entry name" value="NAD(P)-bd_dom_sf"/>
</dbReference>
<evidence type="ECO:0000313" key="5">
    <source>
        <dbReference type="EMBL" id="QDU34465.1"/>
    </source>
</evidence>
<evidence type="ECO:0000256" key="1">
    <source>
        <dbReference type="ARBA" id="ARBA00023002"/>
    </source>
</evidence>
<dbReference type="EMBL" id="CP036425">
    <property type="protein sequence ID" value="QDU34465.1"/>
    <property type="molecule type" value="Genomic_DNA"/>
</dbReference>
<dbReference type="Gene3D" id="3.40.50.720">
    <property type="entry name" value="NAD(P)-binding Rossmann-like Domain"/>
    <property type="match status" value="1"/>
</dbReference>
<dbReference type="EC" id="1.1.99.28" evidence="5"/>
<dbReference type="SUPFAM" id="SSF55347">
    <property type="entry name" value="Glyceraldehyde-3-phosphate dehydrogenase-like, C-terminal domain"/>
    <property type="match status" value="1"/>
</dbReference>
<dbReference type="GO" id="GO:0000166">
    <property type="term" value="F:nucleotide binding"/>
    <property type="evidence" value="ECO:0007669"/>
    <property type="project" value="InterPro"/>
</dbReference>
<feature type="domain" description="Gfo/Idh/MocA-like oxidoreductase N-terminal" evidence="3">
    <location>
        <begin position="5"/>
        <end position="117"/>
    </location>
</feature>
<evidence type="ECO:0000256" key="2">
    <source>
        <dbReference type="SAM" id="MobiDB-lite"/>
    </source>
</evidence>
<evidence type="ECO:0000259" key="4">
    <source>
        <dbReference type="Pfam" id="PF22725"/>
    </source>
</evidence>
<dbReference type="Pfam" id="PF01408">
    <property type="entry name" value="GFO_IDH_MocA"/>
    <property type="match status" value="1"/>
</dbReference>
<dbReference type="PANTHER" id="PTHR43818:SF11">
    <property type="entry name" value="BCDNA.GH03377"/>
    <property type="match status" value="1"/>
</dbReference>
<gene>
    <name evidence="5" type="primary">gfo_6</name>
    <name evidence="5" type="ORF">KS4_25350</name>
</gene>
<dbReference type="Proteomes" id="UP000317369">
    <property type="component" value="Chromosome"/>
</dbReference>
<dbReference type="OrthoDB" id="9815825at2"/>
<dbReference type="AlphaFoldDB" id="A0A517YW57"/>
<keyword evidence="6" id="KW-1185">Reference proteome</keyword>
<organism evidence="5 6">
    <name type="scientific">Poriferisphaera corsica</name>
    <dbReference type="NCBI Taxonomy" id="2528020"/>
    <lineage>
        <taxon>Bacteria</taxon>
        <taxon>Pseudomonadati</taxon>
        <taxon>Planctomycetota</taxon>
        <taxon>Phycisphaerae</taxon>
        <taxon>Phycisphaerales</taxon>
        <taxon>Phycisphaeraceae</taxon>
        <taxon>Poriferisphaera</taxon>
    </lineage>
</organism>
<accession>A0A517YW57</accession>
<feature type="domain" description="GFO/IDH/MocA-like oxidoreductase" evidence="4">
    <location>
        <begin position="130"/>
        <end position="264"/>
    </location>
</feature>
<sequence>MTRPLNVAIVGAGIISDAYLKAAKDFNHINITTCADLNPDAAKAKAKTYNIQSQTLDDTFNNPNVDIILNLTIPKAHTEVNLRALNAGKHVYLEKPLALDLDEAKTVLETARASNLRIGCAPDTFFGGSHQTCRQLIDDDAIGTPTSGTAFMLSSGPESWHGAPDFYYKPGGGPLFDMGPYYLTALINLLGPIEQVIAYTTRKSPTRTCTAEATNGHIISVEVDTHIAALLKFENGSIINLIMSFDIQNHSLPPIEIHGTTGSLSVPDPNGFGGDIKLTNIHSDHPHEWQTITPTLPYLDNHRSIGLDDMANAIIHNTPHRASAELAFHVLEAMSAILKSGNENKPINLTSRCTRPQPLHPAPQPTS</sequence>
<evidence type="ECO:0000259" key="3">
    <source>
        <dbReference type="Pfam" id="PF01408"/>
    </source>
</evidence>
<dbReference type="InterPro" id="IPR050463">
    <property type="entry name" value="Gfo/Idh/MocA_oxidrdct_glycsds"/>
</dbReference>
<proteinExistence type="predicted"/>
<dbReference type="InterPro" id="IPR055170">
    <property type="entry name" value="GFO_IDH_MocA-like_dom"/>
</dbReference>
<dbReference type="InterPro" id="IPR000683">
    <property type="entry name" value="Gfo/Idh/MocA-like_OxRdtase_N"/>
</dbReference>
<dbReference type="PANTHER" id="PTHR43818">
    <property type="entry name" value="BCDNA.GH03377"/>
    <property type="match status" value="1"/>
</dbReference>
<reference evidence="5 6" key="1">
    <citation type="submission" date="2019-02" db="EMBL/GenBank/DDBJ databases">
        <title>Deep-cultivation of Planctomycetes and their phenomic and genomic characterization uncovers novel biology.</title>
        <authorList>
            <person name="Wiegand S."/>
            <person name="Jogler M."/>
            <person name="Boedeker C."/>
            <person name="Pinto D."/>
            <person name="Vollmers J."/>
            <person name="Rivas-Marin E."/>
            <person name="Kohn T."/>
            <person name="Peeters S.H."/>
            <person name="Heuer A."/>
            <person name="Rast P."/>
            <person name="Oberbeckmann S."/>
            <person name="Bunk B."/>
            <person name="Jeske O."/>
            <person name="Meyerdierks A."/>
            <person name="Storesund J.E."/>
            <person name="Kallscheuer N."/>
            <person name="Luecker S."/>
            <person name="Lage O.M."/>
            <person name="Pohl T."/>
            <person name="Merkel B.J."/>
            <person name="Hornburger P."/>
            <person name="Mueller R.-W."/>
            <person name="Bruemmer F."/>
            <person name="Labrenz M."/>
            <person name="Spormann A.M."/>
            <person name="Op den Camp H."/>
            <person name="Overmann J."/>
            <person name="Amann R."/>
            <person name="Jetten M.S.M."/>
            <person name="Mascher T."/>
            <person name="Medema M.H."/>
            <person name="Devos D.P."/>
            <person name="Kaster A.-K."/>
            <person name="Ovreas L."/>
            <person name="Rohde M."/>
            <person name="Galperin M.Y."/>
            <person name="Jogler C."/>
        </authorList>
    </citation>
    <scope>NUCLEOTIDE SEQUENCE [LARGE SCALE GENOMIC DNA]</scope>
    <source>
        <strain evidence="5 6">KS4</strain>
    </source>
</reference>
<name>A0A517YW57_9BACT</name>
<dbReference type="RefSeq" id="WP_145078321.1">
    <property type="nucleotide sequence ID" value="NZ_CP036425.1"/>
</dbReference>
<feature type="compositionally biased region" description="Pro residues" evidence="2">
    <location>
        <begin position="358"/>
        <end position="367"/>
    </location>
</feature>
<dbReference type="SUPFAM" id="SSF51735">
    <property type="entry name" value="NAD(P)-binding Rossmann-fold domains"/>
    <property type="match status" value="1"/>
</dbReference>
<feature type="compositionally biased region" description="Polar residues" evidence="2">
    <location>
        <begin position="343"/>
        <end position="354"/>
    </location>
</feature>